<feature type="compositionally biased region" description="Basic and acidic residues" evidence="1">
    <location>
        <begin position="730"/>
        <end position="740"/>
    </location>
</feature>
<evidence type="ECO:0000313" key="3">
    <source>
        <dbReference type="EMBL" id="KKL86062.1"/>
    </source>
</evidence>
<dbReference type="Gene3D" id="3.30.479.30">
    <property type="entry name" value="Band 7 domain"/>
    <property type="match status" value="1"/>
</dbReference>
<dbReference type="InterPro" id="IPR039059">
    <property type="entry name" value="MVP"/>
</dbReference>
<dbReference type="PANTHER" id="PTHR14165:SF7">
    <property type="entry name" value="MAJOR VAULT PROTEIN"/>
    <property type="match status" value="1"/>
</dbReference>
<dbReference type="InterPro" id="IPR021870">
    <property type="entry name" value="MVP_shoulder"/>
</dbReference>
<evidence type="ECO:0000259" key="2">
    <source>
        <dbReference type="Pfam" id="PF11978"/>
    </source>
</evidence>
<dbReference type="AlphaFoldDB" id="A0A0F9IF65"/>
<organism evidence="3">
    <name type="scientific">marine sediment metagenome</name>
    <dbReference type="NCBI Taxonomy" id="412755"/>
    <lineage>
        <taxon>unclassified sequences</taxon>
        <taxon>metagenomes</taxon>
        <taxon>ecological metagenomes</taxon>
    </lineage>
</organism>
<reference evidence="3" key="1">
    <citation type="journal article" date="2015" name="Nature">
        <title>Complex archaea that bridge the gap between prokaryotes and eukaryotes.</title>
        <authorList>
            <person name="Spang A."/>
            <person name="Saw J.H."/>
            <person name="Jorgensen S.L."/>
            <person name="Zaremba-Niedzwiedzka K."/>
            <person name="Martijn J."/>
            <person name="Lind A.E."/>
            <person name="van Eijk R."/>
            <person name="Schleper C."/>
            <person name="Guy L."/>
            <person name="Ettema T.J."/>
        </authorList>
    </citation>
    <scope>NUCLEOTIDE SEQUENCE</scope>
</reference>
<accession>A0A0F9IF65</accession>
<dbReference type="Pfam" id="PF11978">
    <property type="entry name" value="MVP_shoulder"/>
    <property type="match status" value="1"/>
</dbReference>
<feature type="domain" description="Major vault protein shoulder" evidence="2">
    <location>
        <begin position="529"/>
        <end position="639"/>
    </location>
</feature>
<comment type="caution">
    <text evidence="3">The sequence shown here is derived from an EMBL/GenBank/DDBJ whole genome shotgun (WGS) entry which is preliminary data.</text>
</comment>
<sequence length="740" mass="82959">MESLNRDTEAVLSPNEYLFMAEANGQTQVVTGPIKKPIDSANELMVFDDQTQEFKRVGTVSQAIRRMPVVDESSYVVLHNPAAENKYPDIAGTTSAIPLETGKKVNITGPISFALWPGQIAEVIAGHILRTNQYLIIRVYNAETARENWEDSILKKTGGDDGDDVKDLQKGDLGNGQLYVIKGTEVNFYIPPTGLEVIADENGSFVRDAVTLENLEYCILKNESGEKRYIAGPAVEFPEPDETFESKGSNRIFRGVELNENMGIYVKVTSPYDGHEIGTELFITGQDEKIYMPRPEHAIITYGDKNFIHYAIAIPEGEARYILDKVKGDVKLVEGPTMLLPDPRSQVIVRRILSKPQCNLWYPGNEDVRSYNAGAEAEDLREDFEEQTAGVRAFSEAGMGLPENDNSFEQERNLMSSRNMYSNAAKVRKETRTYKKSHDLISDSMVRGTTYTKPRTITMTEGKFEGAVKIGVWPGFAVQVIDALGDREVIFGPTTRLLDYNDTLEVLELSTGTPKDDERTIKTTYLQTGNNQISDEIEAMTKDMVEVTINVAYLVNFDRKKSEYWFSVSNYVKLLTDRCRSIIINMIKQHNIEDINHGYMNLIRDMILGENKDGEREGRAFENGMNIVDVDVKSLEIDDEGVGSLIAIAQKSSVTNALNVIKAQDLLKATKKIEAATQETEDLKHATARKKVANENEMELDEKAEEVLETLWIRTEENKEASISSDDLESAEKEAIEPLL</sequence>
<evidence type="ECO:0000256" key="1">
    <source>
        <dbReference type="SAM" id="MobiDB-lite"/>
    </source>
</evidence>
<dbReference type="InterPro" id="IPR036013">
    <property type="entry name" value="Band_7/SPFH_dom_sf"/>
</dbReference>
<dbReference type="Gene3D" id="2.30.30.570">
    <property type="match status" value="1"/>
</dbReference>
<proteinExistence type="predicted"/>
<feature type="region of interest" description="Disordered" evidence="1">
    <location>
        <begin position="718"/>
        <end position="740"/>
    </location>
</feature>
<dbReference type="EMBL" id="LAZR01021224">
    <property type="protein sequence ID" value="KKL86062.1"/>
    <property type="molecule type" value="Genomic_DNA"/>
</dbReference>
<feature type="non-terminal residue" evidence="3">
    <location>
        <position position="740"/>
    </location>
</feature>
<protein>
    <recommendedName>
        <fullName evidence="2">Major vault protein shoulder domain-containing protein</fullName>
    </recommendedName>
</protein>
<name>A0A0F9IF65_9ZZZZ</name>
<dbReference type="PANTHER" id="PTHR14165">
    <property type="entry name" value="MAJOR VAULT PROTEIN"/>
    <property type="match status" value="1"/>
</dbReference>
<dbReference type="GO" id="GO:0005737">
    <property type="term" value="C:cytoplasm"/>
    <property type="evidence" value="ECO:0007669"/>
    <property type="project" value="TreeGrafter"/>
</dbReference>
<gene>
    <name evidence="3" type="ORF">LCGC14_1948490</name>
</gene>
<dbReference type="GO" id="GO:0005634">
    <property type="term" value="C:nucleus"/>
    <property type="evidence" value="ECO:0007669"/>
    <property type="project" value="TreeGrafter"/>
</dbReference>